<dbReference type="PANTHER" id="PTHR48226:SF1">
    <property type="entry name" value="WAS_WASL-INTERACTING PROTEIN FAMILY MEMBER 1"/>
    <property type="match status" value="1"/>
</dbReference>
<dbReference type="Proteomes" id="UP000030748">
    <property type="component" value="Unassembled WGS sequence"/>
</dbReference>
<feature type="signal peptide" evidence="1">
    <location>
        <begin position="1"/>
        <end position="21"/>
    </location>
</feature>
<dbReference type="InterPro" id="IPR053099">
    <property type="entry name" value="WAS/WASL-interacting_domain"/>
</dbReference>
<dbReference type="PANTHER" id="PTHR48226">
    <property type="entry name" value="OS06G0326200 PROTEIN"/>
    <property type="match status" value="1"/>
</dbReference>
<proteinExistence type="predicted"/>
<dbReference type="AlphaFoldDB" id="A0A022R9R8"/>
<evidence type="ECO:0000256" key="1">
    <source>
        <dbReference type="SAM" id="SignalP"/>
    </source>
</evidence>
<accession>A0A022R9R8</accession>
<reference evidence="2 3" key="1">
    <citation type="journal article" date="2013" name="Proc. Natl. Acad. Sci. U.S.A.">
        <title>Fine-scale variation in meiotic recombination in Mimulus inferred from population shotgun sequencing.</title>
        <authorList>
            <person name="Hellsten U."/>
            <person name="Wright K.M."/>
            <person name="Jenkins J."/>
            <person name="Shu S."/>
            <person name="Yuan Y."/>
            <person name="Wessler S.R."/>
            <person name="Schmutz J."/>
            <person name="Willis J.H."/>
            <person name="Rokhsar D.S."/>
        </authorList>
    </citation>
    <scope>NUCLEOTIDE SEQUENCE [LARGE SCALE GENOMIC DNA]</scope>
    <source>
        <strain evidence="3">cv. DUN x IM62</strain>
    </source>
</reference>
<evidence type="ECO:0000313" key="2">
    <source>
        <dbReference type="EMBL" id="EYU36759.1"/>
    </source>
</evidence>
<feature type="chain" id="PRO_5001507909" evidence="1">
    <location>
        <begin position="22"/>
        <end position="218"/>
    </location>
</feature>
<keyword evidence="3" id="KW-1185">Reference proteome</keyword>
<name>A0A022R9R8_ERYGU</name>
<gene>
    <name evidence="2" type="ORF">MIMGU_mgv11b015801mg</name>
</gene>
<sequence length="218" mass="23471">MGKNLCLVVVFFSLAIVGSTGEEEVNTVASTNVEEINSNEVVVNSNGGAGGGGRVGWGWGGGGGGGNSGGGWGWGGGGGGSTSWRWGCNSNPEGKRGHNLQRKREFAVEDFKKGEFAQCVVKGRCKGMRLDCPLHCGGPCFYDCRHMCKAHCKRLNITKHKNICSANERHAPQKPKKLVNDQYIDSHSTDYGLVQQLRTNSKPRTVAPTTFRTRLLET</sequence>
<organism evidence="2 3">
    <name type="scientific">Erythranthe guttata</name>
    <name type="common">Yellow monkey flower</name>
    <name type="synonym">Mimulus guttatus</name>
    <dbReference type="NCBI Taxonomy" id="4155"/>
    <lineage>
        <taxon>Eukaryota</taxon>
        <taxon>Viridiplantae</taxon>
        <taxon>Streptophyta</taxon>
        <taxon>Embryophyta</taxon>
        <taxon>Tracheophyta</taxon>
        <taxon>Spermatophyta</taxon>
        <taxon>Magnoliopsida</taxon>
        <taxon>eudicotyledons</taxon>
        <taxon>Gunneridae</taxon>
        <taxon>Pentapetalae</taxon>
        <taxon>asterids</taxon>
        <taxon>lamiids</taxon>
        <taxon>Lamiales</taxon>
        <taxon>Phrymaceae</taxon>
        <taxon>Erythranthe</taxon>
    </lineage>
</organism>
<evidence type="ECO:0000313" key="3">
    <source>
        <dbReference type="Proteomes" id="UP000030748"/>
    </source>
</evidence>
<dbReference type="GO" id="GO:0030048">
    <property type="term" value="P:actin filament-based movement"/>
    <property type="evidence" value="ECO:0000318"/>
    <property type="project" value="GO_Central"/>
</dbReference>
<keyword evidence="1" id="KW-0732">Signal</keyword>
<dbReference type="EMBL" id="KI630592">
    <property type="protein sequence ID" value="EYU36759.1"/>
    <property type="molecule type" value="Genomic_DNA"/>
</dbReference>
<protein>
    <submittedName>
        <fullName evidence="2">Uncharacterized protein</fullName>
    </submittedName>
</protein>
<dbReference type="GO" id="GO:0005884">
    <property type="term" value="C:actin filament"/>
    <property type="evidence" value="ECO:0000318"/>
    <property type="project" value="GO_Central"/>
</dbReference>